<evidence type="ECO:0000313" key="3">
    <source>
        <dbReference type="Proteomes" id="UP001341840"/>
    </source>
</evidence>
<feature type="compositionally biased region" description="Acidic residues" evidence="1">
    <location>
        <begin position="128"/>
        <end position="138"/>
    </location>
</feature>
<dbReference type="EMBL" id="JASCZI010271900">
    <property type="protein sequence ID" value="MED6217122.1"/>
    <property type="molecule type" value="Genomic_DNA"/>
</dbReference>
<sequence length="148" mass="16543">MLKEDIVQKDKKEELEESFCAEQKSHQKKGPDKTHEKSPAEYPSVTGMLNKIEEILYHDKGTDAHLMAPRKVYPPHSRFSRRLTALKARQARDGACPAIAAPHDDEVVEISSDSDSEQVPEYVPGEGEGIEEEDEEVPEYVPGAEPMG</sequence>
<feature type="region of interest" description="Disordered" evidence="1">
    <location>
        <begin position="108"/>
        <end position="148"/>
    </location>
</feature>
<reference evidence="2 3" key="1">
    <citation type="journal article" date="2023" name="Plants (Basel)">
        <title>Bridging the Gap: Combining Genomics and Transcriptomics Approaches to Understand Stylosanthes scabra, an Orphan Legume from the Brazilian Caatinga.</title>
        <authorList>
            <person name="Ferreira-Neto J.R.C."/>
            <person name="da Silva M.D."/>
            <person name="Binneck E."/>
            <person name="de Melo N.F."/>
            <person name="da Silva R.H."/>
            <person name="de Melo A.L.T.M."/>
            <person name="Pandolfi V."/>
            <person name="Bustamante F.O."/>
            <person name="Brasileiro-Vidal A.C."/>
            <person name="Benko-Iseppon A.M."/>
        </authorList>
    </citation>
    <scope>NUCLEOTIDE SEQUENCE [LARGE SCALE GENOMIC DNA]</scope>
    <source>
        <tissue evidence="2">Leaves</tissue>
    </source>
</reference>
<feature type="compositionally biased region" description="Basic and acidic residues" evidence="1">
    <location>
        <begin position="1"/>
        <end position="14"/>
    </location>
</feature>
<protein>
    <submittedName>
        <fullName evidence="2">Uncharacterized protein</fullName>
    </submittedName>
</protein>
<accession>A0ABU6Z3C8</accession>
<name>A0ABU6Z3C8_9FABA</name>
<gene>
    <name evidence="2" type="ORF">PIB30_014784</name>
</gene>
<feature type="compositionally biased region" description="Low complexity" evidence="1">
    <location>
        <begin position="139"/>
        <end position="148"/>
    </location>
</feature>
<feature type="region of interest" description="Disordered" evidence="1">
    <location>
        <begin position="1"/>
        <end position="42"/>
    </location>
</feature>
<feature type="compositionally biased region" description="Basic and acidic residues" evidence="1">
    <location>
        <begin position="23"/>
        <end position="39"/>
    </location>
</feature>
<evidence type="ECO:0000313" key="2">
    <source>
        <dbReference type="EMBL" id="MED6217122.1"/>
    </source>
</evidence>
<evidence type="ECO:0000256" key="1">
    <source>
        <dbReference type="SAM" id="MobiDB-lite"/>
    </source>
</evidence>
<organism evidence="2 3">
    <name type="scientific">Stylosanthes scabra</name>
    <dbReference type="NCBI Taxonomy" id="79078"/>
    <lineage>
        <taxon>Eukaryota</taxon>
        <taxon>Viridiplantae</taxon>
        <taxon>Streptophyta</taxon>
        <taxon>Embryophyta</taxon>
        <taxon>Tracheophyta</taxon>
        <taxon>Spermatophyta</taxon>
        <taxon>Magnoliopsida</taxon>
        <taxon>eudicotyledons</taxon>
        <taxon>Gunneridae</taxon>
        <taxon>Pentapetalae</taxon>
        <taxon>rosids</taxon>
        <taxon>fabids</taxon>
        <taxon>Fabales</taxon>
        <taxon>Fabaceae</taxon>
        <taxon>Papilionoideae</taxon>
        <taxon>50 kb inversion clade</taxon>
        <taxon>dalbergioids sensu lato</taxon>
        <taxon>Dalbergieae</taxon>
        <taxon>Pterocarpus clade</taxon>
        <taxon>Stylosanthes</taxon>
    </lineage>
</organism>
<keyword evidence="3" id="KW-1185">Reference proteome</keyword>
<feature type="compositionally biased region" description="Acidic residues" evidence="1">
    <location>
        <begin position="108"/>
        <end position="118"/>
    </location>
</feature>
<comment type="caution">
    <text evidence="2">The sequence shown here is derived from an EMBL/GenBank/DDBJ whole genome shotgun (WGS) entry which is preliminary data.</text>
</comment>
<proteinExistence type="predicted"/>
<dbReference type="Proteomes" id="UP001341840">
    <property type="component" value="Unassembled WGS sequence"/>
</dbReference>